<dbReference type="EMBL" id="LN483167">
    <property type="protein sequence ID" value="CDZ96893.1"/>
    <property type="molecule type" value="Genomic_DNA"/>
</dbReference>
<evidence type="ECO:0008006" key="3">
    <source>
        <dbReference type="Google" id="ProtNLM"/>
    </source>
</evidence>
<dbReference type="PANTHER" id="PTHR40630">
    <property type="entry name" value="POSSIBLE DNA-BINDING PROTEIN"/>
    <property type="match status" value="1"/>
</dbReference>
<feature type="compositionally biased region" description="Basic and acidic residues" evidence="1">
    <location>
        <begin position="68"/>
        <end position="85"/>
    </location>
</feature>
<feature type="compositionally biased region" description="Low complexity" evidence="1">
    <location>
        <begin position="200"/>
        <end position="212"/>
    </location>
</feature>
<evidence type="ECO:0000313" key="2">
    <source>
        <dbReference type="EMBL" id="CDZ96893.1"/>
    </source>
</evidence>
<name>A0A0F7SGM3_PHARH</name>
<sequence length="269" mass="29460">MVKPESDVIKEFNELVNMTPQELEDWLKTEDSQGAGWHNPDSAVGEGKGGEAVGHESGRQIIQILKSNPEKKPDGYGKDDVEHMRRVVSYCKRHKAGESSGNSSKSEEELRQTKSYKSLKNWGHDLLKSQGKKKPAHSSSSPAKSPPKTKPKSQKGSPSKPSSKQNKPPSKSKTPTKASGSGSGSSKTEEKPKTPKKSPQKQQQKTPGSSKKPAGKEKATPEKSPLKQKSEKSPSVRQTRSSDKTKGDEKRQAEEGPTNERSPKKTRKE</sequence>
<protein>
    <recommendedName>
        <fullName evidence="3">DNA-binding protein</fullName>
    </recommendedName>
</protein>
<feature type="compositionally biased region" description="Low complexity" evidence="1">
    <location>
        <begin position="154"/>
        <end position="186"/>
    </location>
</feature>
<evidence type="ECO:0000256" key="1">
    <source>
        <dbReference type="SAM" id="MobiDB-lite"/>
    </source>
</evidence>
<accession>A0A0F7SGM3</accession>
<dbReference type="PANTHER" id="PTHR40630:SF1">
    <property type="entry name" value="DNA-BINDING PROTEIN"/>
    <property type="match status" value="1"/>
</dbReference>
<dbReference type="AlphaFoldDB" id="A0A0F7SGM3"/>
<feature type="region of interest" description="Disordered" evidence="1">
    <location>
        <begin position="29"/>
        <end position="269"/>
    </location>
</feature>
<dbReference type="InterPro" id="IPR021487">
    <property type="entry name" value="DUF3140"/>
</dbReference>
<feature type="compositionally biased region" description="Basic and acidic residues" evidence="1">
    <location>
        <begin position="214"/>
        <end position="254"/>
    </location>
</feature>
<reference evidence="2" key="1">
    <citation type="submission" date="2014-08" db="EMBL/GenBank/DDBJ databases">
        <authorList>
            <person name="Sharma Rahul"/>
            <person name="Thines Marco"/>
        </authorList>
    </citation>
    <scope>NUCLEOTIDE SEQUENCE</scope>
</reference>
<proteinExistence type="predicted"/>
<dbReference type="Pfam" id="PF11338">
    <property type="entry name" value="DUF3140"/>
    <property type="match status" value="1"/>
</dbReference>
<organism evidence="2">
    <name type="scientific">Phaffia rhodozyma</name>
    <name type="common">Yeast</name>
    <name type="synonym">Xanthophyllomyces dendrorhous</name>
    <dbReference type="NCBI Taxonomy" id="264483"/>
    <lineage>
        <taxon>Eukaryota</taxon>
        <taxon>Fungi</taxon>
        <taxon>Dikarya</taxon>
        <taxon>Basidiomycota</taxon>
        <taxon>Agaricomycotina</taxon>
        <taxon>Tremellomycetes</taxon>
        <taxon>Cystofilobasidiales</taxon>
        <taxon>Mrakiaceae</taxon>
        <taxon>Phaffia</taxon>
    </lineage>
</organism>